<dbReference type="GO" id="GO:0005524">
    <property type="term" value="F:ATP binding"/>
    <property type="evidence" value="ECO:0007669"/>
    <property type="project" value="UniProtKB-KW"/>
</dbReference>
<dbReference type="SUPFAM" id="SSF52402">
    <property type="entry name" value="Adenine nucleotide alpha hydrolases-like"/>
    <property type="match status" value="1"/>
</dbReference>
<dbReference type="Pfam" id="PF01171">
    <property type="entry name" value="ATP_bind_3"/>
    <property type="match status" value="1"/>
</dbReference>
<evidence type="ECO:0000313" key="5">
    <source>
        <dbReference type="EMBL" id="HGL18347.1"/>
    </source>
</evidence>
<keyword evidence="3" id="KW-0547">Nucleotide-binding</keyword>
<feature type="binding site" evidence="2">
    <location>
        <position position="23"/>
    </location>
    <ligand>
        <name>Zn(2+)</name>
        <dbReference type="ChEBI" id="CHEBI:29105"/>
        <label>1</label>
    </ligand>
</feature>
<feature type="binding site" evidence="2">
    <location>
        <position position="7"/>
    </location>
    <ligand>
        <name>Zn(2+)</name>
        <dbReference type="ChEBI" id="CHEBI:29105"/>
        <label>1</label>
    </ligand>
</feature>
<feature type="binding site" evidence="2">
    <location>
        <position position="26"/>
    </location>
    <ligand>
        <name>Zn(2+)</name>
        <dbReference type="ChEBI" id="CHEBI:29105"/>
        <label>1</label>
    </ligand>
</feature>
<name>A0A7V3ZZ60_UNCW3</name>
<feature type="domain" description="tRNA(Ile)-lysidine/2-thiocytidine synthase N-terminal" evidence="4">
    <location>
        <begin position="51"/>
        <end position="219"/>
    </location>
</feature>
<evidence type="ECO:0000256" key="3">
    <source>
        <dbReference type="PIRSR" id="PIRSR004976-51"/>
    </source>
</evidence>
<dbReference type="InterPro" id="IPR014729">
    <property type="entry name" value="Rossmann-like_a/b/a_fold"/>
</dbReference>
<dbReference type="GO" id="GO:0016740">
    <property type="term" value="F:transferase activity"/>
    <property type="evidence" value="ECO:0007669"/>
    <property type="project" value="UniProtKB-KW"/>
</dbReference>
<dbReference type="CDD" id="cd01993">
    <property type="entry name" value="TtuA-like"/>
    <property type="match status" value="1"/>
</dbReference>
<dbReference type="Gene3D" id="3.40.50.620">
    <property type="entry name" value="HUPs"/>
    <property type="match status" value="1"/>
</dbReference>
<feature type="binding site" evidence="3">
    <location>
        <position position="80"/>
    </location>
    <ligand>
        <name>ATP</name>
        <dbReference type="ChEBI" id="CHEBI:30616"/>
    </ligand>
</feature>
<feature type="binding site" evidence="2">
    <location>
        <position position="275"/>
    </location>
    <ligand>
        <name>Zn(2+)</name>
        <dbReference type="ChEBI" id="CHEBI:29105"/>
        <label>2</label>
    </ligand>
</feature>
<feature type="binding site" evidence="2">
    <location>
        <position position="290"/>
    </location>
    <ligand>
        <name>Zn(2+)</name>
        <dbReference type="ChEBI" id="CHEBI:29105"/>
        <label>2</label>
    </ligand>
</feature>
<evidence type="ECO:0000256" key="2">
    <source>
        <dbReference type="PIRSR" id="PIRSR004976-50"/>
    </source>
</evidence>
<dbReference type="InterPro" id="IPR035107">
    <property type="entry name" value="tRNA_thiolation_TtcA_Ctu1"/>
</dbReference>
<keyword evidence="3" id="KW-0067">ATP-binding</keyword>
<evidence type="ECO:0000256" key="1">
    <source>
        <dbReference type="ARBA" id="ARBA00022679"/>
    </source>
</evidence>
<dbReference type="EMBL" id="DTDJ01000051">
    <property type="protein sequence ID" value="HGL18347.1"/>
    <property type="molecule type" value="Genomic_DNA"/>
</dbReference>
<dbReference type="GO" id="GO:0002143">
    <property type="term" value="P:tRNA wobble position uridine thiolation"/>
    <property type="evidence" value="ECO:0007669"/>
    <property type="project" value="TreeGrafter"/>
</dbReference>
<dbReference type="AlphaFoldDB" id="A0A7V3ZZ60"/>
<dbReference type="NCBIfam" id="TIGR00269">
    <property type="entry name" value="TIGR00269 family protein"/>
    <property type="match status" value="1"/>
</dbReference>
<dbReference type="GO" id="GO:0002144">
    <property type="term" value="C:cytosolic tRNA wobble base thiouridylase complex"/>
    <property type="evidence" value="ECO:0007669"/>
    <property type="project" value="TreeGrafter"/>
</dbReference>
<dbReference type="InterPro" id="IPR000541">
    <property type="entry name" value="Ncs6/Tuc1/Ctu1"/>
</dbReference>
<feature type="binding site" evidence="2">
    <location>
        <position position="278"/>
    </location>
    <ligand>
        <name>Zn(2+)</name>
        <dbReference type="ChEBI" id="CHEBI:29105"/>
        <label>2</label>
    </ligand>
</feature>
<feature type="binding site" evidence="3">
    <location>
        <begin position="54"/>
        <end position="56"/>
    </location>
    <ligand>
        <name>ATP</name>
        <dbReference type="ChEBI" id="CHEBI:30616"/>
    </ligand>
</feature>
<dbReference type="GO" id="GO:0000049">
    <property type="term" value="F:tRNA binding"/>
    <property type="evidence" value="ECO:0007669"/>
    <property type="project" value="InterPro"/>
</dbReference>
<dbReference type="PANTHER" id="PTHR11807">
    <property type="entry name" value="ATPASES OF THE PP SUPERFAMILY-RELATED"/>
    <property type="match status" value="1"/>
</dbReference>
<dbReference type="GO" id="GO:0046872">
    <property type="term" value="F:metal ion binding"/>
    <property type="evidence" value="ECO:0007669"/>
    <property type="project" value="UniProtKB-KW"/>
</dbReference>
<dbReference type="PANTHER" id="PTHR11807:SF27">
    <property type="entry name" value="TRNA-5-METHYLURIDINE(54) 2-SULFURTRANSFERASE"/>
    <property type="match status" value="1"/>
</dbReference>
<sequence length="298" mass="34280">MRRCIKCKTPTGIFIPHHKLSLCKEHYVEWYQQRVETTIRKFRMFTRDDRILVAVSGGKDSLALWHALVSLGYEADGFIIDLGFGQFSEDSIHVSQKLASSLGRPLHVMDLNKEFYSINEIKKKDRRPICSICGTVKRYFINLYAKKLGYQVVATGHNLDDEVAVLLVNTLSWNVEYLRRQYPVLKEGNGFVRKIKPLCKTTEMENRTYVEVNEIEFVEYKCPYSKGATSIEYKKFIEDLENTSPGTKLRFYSEFLRKVYPLLQKGVEDQGVKPCKVCGEPTSGEVCAVCLIKQKMSG</sequence>
<feature type="binding site" evidence="2">
    <location>
        <position position="287"/>
    </location>
    <ligand>
        <name>Zn(2+)</name>
        <dbReference type="ChEBI" id="CHEBI:29105"/>
        <label>2</label>
    </ligand>
</feature>
<keyword evidence="1" id="KW-0808">Transferase</keyword>
<organism evidence="5">
    <name type="scientific">candidate division WOR-3 bacterium</name>
    <dbReference type="NCBI Taxonomy" id="2052148"/>
    <lineage>
        <taxon>Bacteria</taxon>
        <taxon>Bacteria division WOR-3</taxon>
    </lineage>
</organism>
<feature type="binding site" evidence="2">
    <location>
        <position position="4"/>
    </location>
    <ligand>
        <name>Zn(2+)</name>
        <dbReference type="ChEBI" id="CHEBI:29105"/>
        <label>1</label>
    </ligand>
</feature>
<evidence type="ECO:0000259" key="4">
    <source>
        <dbReference type="Pfam" id="PF01171"/>
    </source>
</evidence>
<dbReference type="PIRSF" id="PIRSF004976">
    <property type="entry name" value="ATPase_YdaO"/>
    <property type="match status" value="1"/>
</dbReference>
<protein>
    <submittedName>
        <fullName evidence="5">TIGR00269 family protein</fullName>
    </submittedName>
</protein>
<keyword evidence="2" id="KW-0862">Zinc</keyword>
<feature type="binding site" evidence="3">
    <location>
        <position position="60"/>
    </location>
    <ligand>
        <name>ATP</name>
        <dbReference type="ChEBI" id="CHEBI:30616"/>
    </ligand>
</feature>
<keyword evidence="2" id="KW-0479">Metal-binding</keyword>
<comment type="caution">
    <text evidence="5">The sequence shown here is derived from an EMBL/GenBank/DDBJ whole genome shotgun (WGS) entry which is preliminary data.</text>
</comment>
<feature type="binding site" evidence="3">
    <location>
        <position position="156"/>
    </location>
    <ligand>
        <name>ATP</name>
        <dbReference type="ChEBI" id="CHEBI:30616"/>
    </ligand>
</feature>
<reference evidence="5" key="1">
    <citation type="journal article" date="2020" name="mSystems">
        <title>Genome- and Community-Level Interaction Insights into Carbon Utilization and Element Cycling Functions of Hydrothermarchaeota in Hydrothermal Sediment.</title>
        <authorList>
            <person name="Zhou Z."/>
            <person name="Liu Y."/>
            <person name="Xu W."/>
            <person name="Pan J."/>
            <person name="Luo Z.H."/>
            <person name="Li M."/>
        </authorList>
    </citation>
    <scope>NUCLEOTIDE SEQUENCE [LARGE SCALE GENOMIC DNA]</scope>
    <source>
        <strain evidence="5">SpSt-69</strain>
    </source>
</reference>
<gene>
    <name evidence="5" type="ORF">ENU66_08475</name>
</gene>
<accession>A0A7V3ZZ60</accession>
<proteinExistence type="predicted"/>
<feature type="binding site" evidence="3">
    <location>
        <position position="161"/>
    </location>
    <ligand>
        <name>ATP</name>
        <dbReference type="ChEBI" id="CHEBI:30616"/>
    </ligand>
</feature>
<dbReference type="InterPro" id="IPR011063">
    <property type="entry name" value="TilS/TtcA_N"/>
</dbReference>